<dbReference type="GO" id="GO:0007155">
    <property type="term" value="P:cell adhesion"/>
    <property type="evidence" value="ECO:0007669"/>
    <property type="project" value="InterPro"/>
</dbReference>
<dbReference type="InterPro" id="IPR006129">
    <property type="entry name" value="AdhesinB"/>
</dbReference>
<dbReference type="Gene3D" id="3.40.50.1980">
    <property type="entry name" value="Nitrogenase molybdenum iron protein domain"/>
    <property type="match status" value="3"/>
</dbReference>
<dbReference type="Proteomes" id="UP000501421">
    <property type="component" value="Chromosome"/>
</dbReference>
<dbReference type="AlphaFoldDB" id="A0A679G171"/>
<evidence type="ECO:0000256" key="3">
    <source>
        <dbReference type="RuleBase" id="RU003512"/>
    </source>
</evidence>
<keyword evidence="1 3" id="KW-0813">Transport</keyword>
<feature type="signal peptide" evidence="5">
    <location>
        <begin position="1"/>
        <end position="20"/>
    </location>
</feature>
<dbReference type="GO" id="GO:0030001">
    <property type="term" value="P:metal ion transport"/>
    <property type="evidence" value="ECO:0007669"/>
    <property type="project" value="InterPro"/>
</dbReference>
<dbReference type="CDD" id="cd01017">
    <property type="entry name" value="AdcA"/>
    <property type="match status" value="1"/>
</dbReference>
<dbReference type="PROSITE" id="PS51257">
    <property type="entry name" value="PROKAR_LIPOPROTEIN"/>
    <property type="match status" value="1"/>
</dbReference>
<keyword evidence="7" id="KW-1185">Reference proteome</keyword>
<evidence type="ECO:0000256" key="5">
    <source>
        <dbReference type="SAM" id="SignalP"/>
    </source>
</evidence>
<dbReference type="PRINTS" id="PR00691">
    <property type="entry name" value="ADHESINB"/>
</dbReference>
<dbReference type="Pfam" id="PF01297">
    <property type="entry name" value="ZnuA"/>
    <property type="match status" value="1"/>
</dbReference>
<feature type="region of interest" description="Disordered" evidence="4">
    <location>
        <begin position="129"/>
        <end position="171"/>
    </location>
</feature>
<dbReference type="InterPro" id="IPR050492">
    <property type="entry name" value="Bact_metal-bind_prot9"/>
</dbReference>
<gene>
    <name evidence="6" type="primary">znuA</name>
    <name evidence="6" type="ORF">GsuE55_36870</name>
</gene>
<sequence>MRTTSILLSLLLTLSAWLYGCQSNPETNEAQPSKDRLTIYTTVYPLEDFAKKIGGDAVIVKSVYPPGAEAHTFEPTTKTVQQIAEADAFIYIGQGMEPFAEKLKETLQHEHVRFFVATEGIEWLEANDEHEHEHDEAHKDEQSENDQADHNHGHSEGDEADHGHGHGDRDPHVWLDPIRSIVIAENIRDLLTELKPEKKAQFQKNFETVKTKLERLDAQFRSVIEKAPKKEILVSHQAYGYWEDRYGIKQLSVSGLSPSNEPSQKALAQLIETAKQHQIRYMIFEQNVHPKTAEVIQNELGAQPLRLHNLESLTTEDRKAGSDYFSIMEENIRTLQTALQ</sequence>
<proteinExistence type="inferred from homology"/>
<name>A0A679G171_9BACL</name>
<dbReference type="RefSeq" id="WP_033844398.1">
    <property type="nucleotide sequence ID" value="NZ_AP022557.1"/>
</dbReference>
<reference evidence="7" key="1">
    <citation type="journal article" date="2020" name="Microbiol. Resour. Announc.">
        <title>Complete Genome Sequence of Geobacillus sp. Strain E55-1, Isolated from Mine Geyser in Japan.</title>
        <authorList>
            <person name="Miyazaki K."/>
            <person name="Hase E."/>
            <person name="Tokito N."/>
        </authorList>
    </citation>
    <scope>NUCLEOTIDE SEQUENCE [LARGE SCALE GENOMIC DNA]</scope>
    <source>
        <strain evidence="7">E55-1</strain>
    </source>
</reference>
<organism evidence="6 7">
    <name type="scientific">Geobacillus subterraneus</name>
    <dbReference type="NCBI Taxonomy" id="129338"/>
    <lineage>
        <taxon>Bacteria</taxon>
        <taxon>Bacillati</taxon>
        <taxon>Bacillota</taxon>
        <taxon>Bacilli</taxon>
        <taxon>Bacillales</taxon>
        <taxon>Anoxybacillaceae</taxon>
        <taxon>Geobacillus</taxon>
    </lineage>
</organism>
<dbReference type="InterPro" id="IPR006127">
    <property type="entry name" value="ZnuA-like"/>
</dbReference>
<dbReference type="PANTHER" id="PTHR42953">
    <property type="entry name" value="HIGH-AFFINITY ZINC UPTAKE SYSTEM PROTEIN ZNUA-RELATED"/>
    <property type="match status" value="1"/>
</dbReference>
<feature type="chain" id="PRO_5039500788" evidence="5">
    <location>
        <begin position="21"/>
        <end position="340"/>
    </location>
</feature>
<dbReference type="InterPro" id="IPR006128">
    <property type="entry name" value="Lipoprotein_PsaA-like"/>
</dbReference>
<evidence type="ECO:0000313" key="7">
    <source>
        <dbReference type="Proteomes" id="UP000501421"/>
    </source>
</evidence>
<evidence type="ECO:0000256" key="2">
    <source>
        <dbReference type="ARBA" id="ARBA00022729"/>
    </source>
</evidence>
<dbReference type="EMBL" id="AP022557">
    <property type="protein sequence ID" value="BBW98854.1"/>
    <property type="molecule type" value="Genomic_DNA"/>
</dbReference>
<comment type="similarity">
    <text evidence="3">Belongs to the bacterial solute-binding protein 9 family.</text>
</comment>
<protein>
    <submittedName>
        <fullName evidence="6">Adhesin</fullName>
    </submittedName>
</protein>
<keyword evidence="2 5" id="KW-0732">Signal</keyword>
<accession>A0A679G171</accession>
<evidence type="ECO:0000313" key="6">
    <source>
        <dbReference type="EMBL" id="BBW98854.1"/>
    </source>
</evidence>
<evidence type="ECO:0000256" key="1">
    <source>
        <dbReference type="ARBA" id="ARBA00022448"/>
    </source>
</evidence>
<dbReference type="SUPFAM" id="SSF53807">
    <property type="entry name" value="Helical backbone' metal receptor"/>
    <property type="match status" value="1"/>
</dbReference>
<dbReference type="PANTHER" id="PTHR42953:SF8">
    <property type="entry name" value="ZINT DOMAIN-CONTAINING PROTEIN"/>
    <property type="match status" value="1"/>
</dbReference>
<evidence type="ECO:0000256" key="4">
    <source>
        <dbReference type="SAM" id="MobiDB-lite"/>
    </source>
</evidence>
<dbReference type="PRINTS" id="PR00690">
    <property type="entry name" value="ADHESNFAMILY"/>
</dbReference>
<dbReference type="GO" id="GO:0046872">
    <property type="term" value="F:metal ion binding"/>
    <property type="evidence" value="ECO:0007669"/>
    <property type="project" value="InterPro"/>
</dbReference>